<dbReference type="Gene3D" id="1.20.1250.20">
    <property type="entry name" value="MFS general substrate transporter like domains"/>
    <property type="match status" value="1"/>
</dbReference>
<evidence type="ECO:0000313" key="9">
    <source>
        <dbReference type="Proteomes" id="UP001155483"/>
    </source>
</evidence>
<evidence type="ECO:0000256" key="6">
    <source>
        <dbReference type="SAM" id="Phobius"/>
    </source>
</evidence>
<dbReference type="InterPro" id="IPR050189">
    <property type="entry name" value="MFS_Efflux_Transporters"/>
</dbReference>
<feature type="transmembrane region" description="Helical" evidence="6">
    <location>
        <begin position="346"/>
        <end position="370"/>
    </location>
</feature>
<dbReference type="GO" id="GO:0022857">
    <property type="term" value="F:transmembrane transporter activity"/>
    <property type="evidence" value="ECO:0007669"/>
    <property type="project" value="InterPro"/>
</dbReference>
<dbReference type="Pfam" id="PF07690">
    <property type="entry name" value="MFS_1"/>
    <property type="match status" value="1"/>
</dbReference>
<feature type="domain" description="Major facilitator superfamily (MFS) profile" evidence="7">
    <location>
        <begin position="19"/>
        <end position="408"/>
    </location>
</feature>
<feature type="transmembrane region" description="Helical" evidence="6">
    <location>
        <begin position="308"/>
        <end position="325"/>
    </location>
</feature>
<dbReference type="RefSeq" id="WP_279297327.1">
    <property type="nucleotide sequence ID" value="NZ_JAOTIF010000008.1"/>
</dbReference>
<evidence type="ECO:0000256" key="1">
    <source>
        <dbReference type="ARBA" id="ARBA00004651"/>
    </source>
</evidence>
<feature type="transmembrane region" description="Helical" evidence="6">
    <location>
        <begin position="171"/>
        <end position="191"/>
    </location>
</feature>
<dbReference type="CDD" id="cd17324">
    <property type="entry name" value="MFS_NepI_like"/>
    <property type="match status" value="1"/>
</dbReference>
<keyword evidence="2" id="KW-1003">Cell membrane</keyword>
<proteinExistence type="predicted"/>
<dbReference type="PANTHER" id="PTHR43124:SF3">
    <property type="entry name" value="CHLORAMPHENICOL EFFLUX PUMP RV0191"/>
    <property type="match status" value="1"/>
</dbReference>
<comment type="caution">
    <text evidence="8">The sequence shown here is derived from an EMBL/GenBank/DDBJ whole genome shotgun (WGS) entry which is preliminary data.</text>
</comment>
<feature type="transmembrane region" description="Helical" evidence="6">
    <location>
        <begin position="259"/>
        <end position="278"/>
    </location>
</feature>
<feature type="transmembrane region" description="Helical" evidence="6">
    <location>
        <begin position="143"/>
        <end position="165"/>
    </location>
</feature>
<feature type="transmembrane region" description="Helical" evidence="6">
    <location>
        <begin position="12"/>
        <end position="35"/>
    </location>
</feature>
<evidence type="ECO:0000256" key="4">
    <source>
        <dbReference type="ARBA" id="ARBA00022989"/>
    </source>
</evidence>
<reference evidence="8" key="1">
    <citation type="submission" date="2022-09" db="EMBL/GenBank/DDBJ databases">
        <authorList>
            <person name="Yuan C."/>
            <person name="Ke Z."/>
        </authorList>
    </citation>
    <scope>NUCLEOTIDE SEQUENCE</scope>
    <source>
        <strain evidence="8">LB-8</strain>
    </source>
</reference>
<dbReference type="PROSITE" id="PS50850">
    <property type="entry name" value="MFS"/>
    <property type="match status" value="1"/>
</dbReference>
<comment type="subcellular location">
    <subcellularLocation>
        <location evidence="1">Cell membrane</location>
        <topology evidence="1">Multi-pass membrane protein</topology>
    </subcellularLocation>
</comment>
<keyword evidence="9" id="KW-1185">Reference proteome</keyword>
<feature type="transmembrane region" description="Helical" evidence="6">
    <location>
        <begin position="285"/>
        <end position="302"/>
    </location>
</feature>
<dbReference type="SUPFAM" id="SSF103473">
    <property type="entry name" value="MFS general substrate transporter"/>
    <property type="match status" value="1"/>
</dbReference>
<dbReference type="EMBL" id="JAOTIF010000008">
    <property type="protein sequence ID" value="MCU7549888.1"/>
    <property type="molecule type" value="Genomic_DNA"/>
</dbReference>
<dbReference type="PANTHER" id="PTHR43124">
    <property type="entry name" value="PURINE EFFLUX PUMP PBUE"/>
    <property type="match status" value="1"/>
</dbReference>
<sequence>MTATHQTPIKKFSAYQALVIILLALTQFTVVLDFMVMSPLGDMLMKSMSLKPSQFATAVSSYAFSAGIAGFLTAGFADKFDRKKLLLFFYVGFILGTLLCGITTSYTMLVAARIITGLFGGVIGSISMAIVADLFPLEQRGRVMGFLQLGFGASQVLGIPISLYLANYWHWQAPFLMIVGLASLIWLAILIRMQPITKHLELQTDRNALAHLLHTVSIRNYRIGFLATAMLSLGGFMMMPWGSAFAINNLHVTPEQLPLLFMVAGISTLIIMPVIGKLSDKKDKFTIFALASVWMMIMVIIYTNLSVVPFWFVIMMNIFFMMGIMSRMVPSMALVSALPKLQDRGAFMSVNSSLQQIAGGFAAVVGGMIVKQKTSFSPLEHYNTLGYIIVALTLICIYMVYRVSRMIKGQQKEKAGAVEQAVPVIE</sequence>
<protein>
    <submittedName>
        <fullName evidence="8">MFS transporter</fullName>
    </submittedName>
</protein>
<gene>
    <name evidence="8" type="ORF">OCK74_12220</name>
</gene>
<evidence type="ECO:0000313" key="8">
    <source>
        <dbReference type="EMBL" id="MCU7549888.1"/>
    </source>
</evidence>
<keyword evidence="4 6" id="KW-1133">Transmembrane helix</keyword>
<dbReference type="InterPro" id="IPR011701">
    <property type="entry name" value="MFS"/>
</dbReference>
<evidence type="ECO:0000256" key="3">
    <source>
        <dbReference type="ARBA" id="ARBA00022692"/>
    </source>
</evidence>
<name>A0A9X2XYC2_9BACT</name>
<dbReference type="AlphaFoldDB" id="A0A9X2XYC2"/>
<evidence type="ECO:0000256" key="2">
    <source>
        <dbReference type="ARBA" id="ARBA00022475"/>
    </source>
</evidence>
<keyword evidence="3 6" id="KW-0812">Transmembrane</keyword>
<feature type="transmembrane region" description="Helical" evidence="6">
    <location>
        <begin position="55"/>
        <end position="73"/>
    </location>
</feature>
<reference evidence="8" key="2">
    <citation type="submission" date="2023-04" db="EMBL/GenBank/DDBJ databases">
        <title>Paracnuella aquatica gen. nov., sp. nov., a member of the family Chitinophagaceae isolated from a hot spring.</title>
        <authorList>
            <person name="Wang C."/>
        </authorList>
    </citation>
    <scope>NUCLEOTIDE SEQUENCE</scope>
    <source>
        <strain evidence="8">LB-8</strain>
    </source>
</reference>
<accession>A0A9X2XYC2</accession>
<feature type="transmembrane region" description="Helical" evidence="6">
    <location>
        <begin position="382"/>
        <end position="401"/>
    </location>
</feature>
<keyword evidence="5 6" id="KW-0472">Membrane</keyword>
<feature type="transmembrane region" description="Helical" evidence="6">
    <location>
        <begin position="110"/>
        <end position="131"/>
    </location>
</feature>
<evidence type="ECO:0000256" key="5">
    <source>
        <dbReference type="ARBA" id="ARBA00023136"/>
    </source>
</evidence>
<dbReference type="InterPro" id="IPR020846">
    <property type="entry name" value="MFS_dom"/>
</dbReference>
<dbReference type="InterPro" id="IPR036259">
    <property type="entry name" value="MFS_trans_sf"/>
</dbReference>
<organism evidence="8 9">
    <name type="scientific">Paraflavisolibacter caeni</name>
    <dbReference type="NCBI Taxonomy" id="2982496"/>
    <lineage>
        <taxon>Bacteria</taxon>
        <taxon>Pseudomonadati</taxon>
        <taxon>Bacteroidota</taxon>
        <taxon>Chitinophagia</taxon>
        <taxon>Chitinophagales</taxon>
        <taxon>Chitinophagaceae</taxon>
        <taxon>Paraflavisolibacter</taxon>
    </lineage>
</organism>
<feature type="transmembrane region" description="Helical" evidence="6">
    <location>
        <begin position="223"/>
        <end position="247"/>
    </location>
</feature>
<feature type="transmembrane region" description="Helical" evidence="6">
    <location>
        <begin position="85"/>
        <end position="104"/>
    </location>
</feature>
<dbReference type="GO" id="GO:0005886">
    <property type="term" value="C:plasma membrane"/>
    <property type="evidence" value="ECO:0007669"/>
    <property type="project" value="UniProtKB-SubCell"/>
</dbReference>
<evidence type="ECO:0000259" key="7">
    <source>
        <dbReference type="PROSITE" id="PS50850"/>
    </source>
</evidence>
<dbReference type="Proteomes" id="UP001155483">
    <property type="component" value="Unassembled WGS sequence"/>
</dbReference>